<name>A0ABM7CYR8_9GAMM</name>
<dbReference type="SMART" id="SM00220">
    <property type="entry name" value="S_TKc"/>
    <property type="match status" value="1"/>
</dbReference>
<accession>A0ABM7CYR8</accession>
<dbReference type="SUPFAM" id="SSF56112">
    <property type="entry name" value="Protein kinase-like (PK-like)"/>
    <property type="match status" value="1"/>
</dbReference>
<keyword evidence="2" id="KW-0808">Transferase</keyword>
<proteinExistence type="predicted"/>
<keyword evidence="3" id="KW-1185">Reference proteome</keyword>
<dbReference type="GO" id="GO:0004674">
    <property type="term" value="F:protein serine/threonine kinase activity"/>
    <property type="evidence" value="ECO:0007669"/>
    <property type="project" value="UniProtKB-EC"/>
</dbReference>
<evidence type="ECO:0000313" key="2">
    <source>
        <dbReference type="EMBL" id="AZQ09232.1"/>
    </source>
</evidence>
<dbReference type="InterPro" id="IPR053235">
    <property type="entry name" value="Ser_Thr_kinase"/>
</dbReference>
<dbReference type="Gene3D" id="1.10.510.10">
    <property type="entry name" value="Transferase(Phosphotransferase) domain 1"/>
    <property type="match status" value="1"/>
</dbReference>
<sequence>MPVTSRYGLNESLDTVTGKSLSAHTPQLQHFYISEEQSIYLLKADDARKHKAWVRLCKQQLSKLGYRDIDFIGKGAYGFVFAGVNEAGDAHVFKFSRITLPQHIQDRLEEEAFMLSHCRHPNVPPLVKFERVGKQGILVMARAPGEELEQLCRKRGALPVPMIMSIARQLADLLVYLRTGRPLVHGDIKPSNLVFDEATGHLSLIDWGSAVFAQRDEHGRPVEEHVMNLLSSDQQHTNARMGDVYFIGDEQLNGALSTPRFDEQGVAATLYALASGQASRFGSRVIPPTSIGLPLELARTLEAMLSEDPNVRNRGGDYFLRSMRHSHRLLLPDIPRPEAMAEIPVWVQSRGKEVDTVTYSSRKSFLREHNAEEPIARVDDVQLDKYYRNFLAGMGDTEKGFIAAVGRLGQYPIVGGLAIHWQQEGVFIDSNLALHDAGLKQALVQAVNNMVLMARGITRLGTFKACFFNARDTLHISRHPDTGAFAASADQQLPFEVGDVPMLEDKSRLHSYFEDGKDPDENLELPSEIMTELGWINQIHHTGCIIFESQGGHLKIHSYLKLLNPRKQAAFRASLDRILHHVDKIQGSGVSGFMKLPYKNTRRFERITRKPDDFYPKDPRMLQE</sequence>
<dbReference type="PANTHER" id="PTHR24361">
    <property type="entry name" value="MITOGEN-ACTIVATED KINASE KINASE KINASE"/>
    <property type="match status" value="1"/>
</dbReference>
<organism evidence="2 3">
    <name type="scientific">Shewanella khirikhana</name>
    <dbReference type="NCBI Taxonomy" id="1965282"/>
    <lineage>
        <taxon>Bacteria</taxon>
        <taxon>Pseudomonadati</taxon>
        <taxon>Pseudomonadota</taxon>
        <taxon>Gammaproteobacteria</taxon>
        <taxon>Alteromonadales</taxon>
        <taxon>Shewanellaceae</taxon>
        <taxon>Shewanella</taxon>
    </lineage>
</organism>
<gene>
    <name evidence="2" type="primary">spkA</name>
    <name evidence="2" type="ORF">STH12_00079</name>
</gene>
<dbReference type="EC" id="2.7.11.1" evidence="2"/>
<reference evidence="3" key="1">
    <citation type="submission" date="2017-03" db="EMBL/GenBank/DDBJ databases">
        <title>Full genome sequence of a non-lethal Shewanella isolate that potentiates virulence of Vibio parahaemolyticus causing acute hepatopancreatic necrosis disease (AHPND) in shrimp.</title>
        <authorList>
            <person name="Prachumwat A."/>
            <person name="Sritunyalucksana K."/>
        </authorList>
    </citation>
    <scope>NUCLEOTIDE SEQUENCE [LARGE SCALE GENOMIC DNA]</scope>
    <source>
        <strain evidence="3">TH2012</strain>
    </source>
</reference>
<dbReference type="InterPro" id="IPR011009">
    <property type="entry name" value="Kinase-like_dom_sf"/>
</dbReference>
<feature type="domain" description="Protein kinase" evidence="1">
    <location>
        <begin position="66"/>
        <end position="330"/>
    </location>
</feature>
<dbReference type="PROSITE" id="PS00108">
    <property type="entry name" value="PROTEIN_KINASE_ST"/>
    <property type="match status" value="1"/>
</dbReference>
<dbReference type="InterPro" id="IPR000719">
    <property type="entry name" value="Prot_kinase_dom"/>
</dbReference>
<dbReference type="InterPro" id="IPR008271">
    <property type="entry name" value="Ser/Thr_kinase_AS"/>
</dbReference>
<keyword evidence="2" id="KW-0418">Kinase</keyword>
<dbReference type="EMBL" id="CP020373">
    <property type="protein sequence ID" value="AZQ09232.1"/>
    <property type="molecule type" value="Genomic_DNA"/>
</dbReference>
<evidence type="ECO:0000313" key="3">
    <source>
        <dbReference type="Proteomes" id="UP000278437"/>
    </source>
</evidence>
<dbReference type="PROSITE" id="PS50011">
    <property type="entry name" value="PROTEIN_KINASE_DOM"/>
    <property type="match status" value="1"/>
</dbReference>
<protein>
    <submittedName>
        <fullName evidence="2">Serine/threonine-protein kinase A</fullName>
        <ecNumber evidence="2">2.7.11.1</ecNumber>
    </submittedName>
</protein>
<dbReference type="Pfam" id="PF00069">
    <property type="entry name" value="Pkinase"/>
    <property type="match status" value="1"/>
</dbReference>
<dbReference type="Proteomes" id="UP000278437">
    <property type="component" value="Chromosome"/>
</dbReference>
<evidence type="ECO:0000259" key="1">
    <source>
        <dbReference type="PROSITE" id="PS50011"/>
    </source>
</evidence>